<evidence type="ECO:0000313" key="3">
    <source>
        <dbReference type="Proteomes" id="UP000037904"/>
    </source>
</evidence>
<proteinExistence type="predicted"/>
<dbReference type="OrthoDB" id="2963168at2759"/>
<name>A0A0M9EZ79_FUSLA</name>
<sequence>MAGLHEARKGPRMQEDDVPSDSSCRISGTIAVGISLGTVSSGISHVRFNPQGLTIPRCYIYASNLPGVSGSRIDAEIPTEHLKDWFLEWFEVFLLRNEDLPSDSDFHGSLKCSVYDFKYNLVMTVPGIWPVYARYEMRQAIRKADILSDKVDMIPKSISEVEAASIALVLKLSRPRDVLNFQPPILENRDIAIVCDCGSFTTESTAYKISSIQPLDMKQITRGGCVFAGPALMDNVFMSLLKAKIAKSCPDFAIHLTGQHFREFACHHWGKDMKPNFCGGRREWTFPVPDLYGSDTEQTMSFSA</sequence>
<reference evidence="2 3" key="1">
    <citation type="submission" date="2015-04" db="EMBL/GenBank/DDBJ databases">
        <title>The draft genome sequence of Fusarium langsethiae, a T-2/HT-2 mycotoxin producer.</title>
        <authorList>
            <person name="Lysoe E."/>
            <person name="Divon H.H."/>
            <person name="Terzi V."/>
            <person name="Orru L."/>
            <person name="Lamontanara A."/>
            <person name="Kolseth A.-K."/>
            <person name="Frandsen R.J."/>
            <person name="Nielsen K."/>
            <person name="Thrane U."/>
        </authorList>
    </citation>
    <scope>NUCLEOTIDE SEQUENCE [LARGE SCALE GENOMIC DNA]</scope>
    <source>
        <strain evidence="2 3">Fl201059</strain>
    </source>
</reference>
<dbReference type="Proteomes" id="UP000037904">
    <property type="component" value="Unassembled WGS sequence"/>
</dbReference>
<dbReference type="EMBL" id="JXCE01000056">
    <property type="protein sequence ID" value="KPA42783.1"/>
    <property type="molecule type" value="Genomic_DNA"/>
</dbReference>
<dbReference type="CDD" id="cd10170">
    <property type="entry name" value="ASKHA_NBD_HSP70"/>
    <property type="match status" value="1"/>
</dbReference>
<accession>A0A0M9EZ79</accession>
<keyword evidence="2" id="KW-0346">Stress response</keyword>
<evidence type="ECO:0000256" key="1">
    <source>
        <dbReference type="SAM" id="MobiDB-lite"/>
    </source>
</evidence>
<feature type="compositionally biased region" description="Basic and acidic residues" evidence="1">
    <location>
        <begin position="1"/>
        <end position="15"/>
    </location>
</feature>
<comment type="caution">
    <text evidence="2">The sequence shown here is derived from an EMBL/GenBank/DDBJ whole genome shotgun (WGS) entry which is preliminary data.</text>
</comment>
<feature type="region of interest" description="Disordered" evidence="1">
    <location>
        <begin position="1"/>
        <end position="23"/>
    </location>
</feature>
<dbReference type="PANTHER" id="PTHR14187">
    <property type="entry name" value="ALPHA KINASE/ELONGATION FACTOR 2 KINASE"/>
    <property type="match status" value="1"/>
</dbReference>
<keyword evidence="3" id="KW-1185">Reference proteome</keyword>
<dbReference type="PANTHER" id="PTHR14187:SF5">
    <property type="entry name" value="HEAT SHOCK 70 KDA PROTEIN 12A"/>
    <property type="match status" value="1"/>
</dbReference>
<gene>
    <name evidence="2" type="ORF">FLAG1_04326</name>
</gene>
<evidence type="ECO:0000313" key="2">
    <source>
        <dbReference type="EMBL" id="KPA42783.1"/>
    </source>
</evidence>
<protein>
    <submittedName>
        <fullName evidence="2">Mitochondrial-type heat shock protein 70</fullName>
    </submittedName>
</protein>
<organism evidence="2 3">
    <name type="scientific">Fusarium langsethiae</name>
    <dbReference type="NCBI Taxonomy" id="179993"/>
    <lineage>
        <taxon>Eukaryota</taxon>
        <taxon>Fungi</taxon>
        <taxon>Dikarya</taxon>
        <taxon>Ascomycota</taxon>
        <taxon>Pezizomycotina</taxon>
        <taxon>Sordariomycetes</taxon>
        <taxon>Hypocreomycetidae</taxon>
        <taxon>Hypocreales</taxon>
        <taxon>Nectriaceae</taxon>
        <taxon>Fusarium</taxon>
    </lineage>
</organism>
<dbReference type="AlphaFoldDB" id="A0A0M9EZ79"/>